<dbReference type="GO" id="GO:0005634">
    <property type="term" value="C:nucleus"/>
    <property type="evidence" value="ECO:0007669"/>
    <property type="project" value="UniProtKB-SubCell"/>
</dbReference>
<evidence type="ECO:0000313" key="8">
    <source>
        <dbReference type="Proteomes" id="UP001604277"/>
    </source>
</evidence>
<evidence type="ECO:0000256" key="5">
    <source>
        <dbReference type="ARBA" id="ARBA00023242"/>
    </source>
</evidence>
<dbReference type="GO" id="GO:0003677">
    <property type="term" value="F:DNA binding"/>
    <property type="evidence" value="ECO:0007669"/>
    <property type="project" value="UniProtKB-KW"/>
</dbReference>
<dbReference type="InterPro" id="IPR036955">
    <property type="entry name" value="AP2/ERF_dom_sf"/>
</dbReference>
<dbReference type="PANTHER" id="PTHR31190:SF167">
    <property type="entry name" value="ETHYLENE-RESPONSIVE TRANSCRIPTION FACTOR ERF112"/>
    <property type="match status" value="1"/>
</dbReference>
<dbReference type="PANTHER" id="PTHR31190">
    <property type="entry name" value="DNA-BINDING DOMAIN"/>
    <property type="match status" value="1"/>
</dbReference>
<dbReference type="EMBL" id="JBFOLJ010000002">
    <property type="protein sequence ID" value="KAL2553894.1"/>
    <property type="molecule type" value="Genomic_DNA"/>
</dbReference>
<evidence type="ECO:0000256" key="2">
    <source>
        <dbReference type="ARBA" id="ARBA00023015"/>
    </source>
</evidence>
<dbReference type="Gene3D" id="3.30.730.10">
    <property type="entry name" value="AP2/ERF domain"/>
    <property type="match status" value="1"/>
</dbReference>
<keyword evidence="8" id="KW-1185">Reference proteome</keyword>
<organism evidence="7 8">
    <name type="scientific">Forsythia ovata</name>
    <dbReference type="NCBI Taxonomy" id="205694"/>
    <lineage>
        <taxon>Eukaryota</taxon>
        <taxon>Viridiplantae</taxon>
        <taxon>Streptophyta</taxon>
        <taxon>Embryophyta</taxon>
        <taxon>Tracheophyta</taxon>
        <taxon>Spermatophyta</taxon>
        <taxon>Magnoliopsida</taxon>
        <taxon>eudicotyledons</taxon>
        <taxon>Gunneridae</taxon>
        <taxon>Pentapetalae</taxon>
        <taxon>asterids</taxon>
        <taxon>lamiids</taxon>
        <taxon>Lamiales</taxon>
        <taxon>Oleaceae</taxon>
        <taxon>Forsythieae</taxon>
        <taxon>Forsythia</taxon>
    </lineage>
</organism>
<sequence>MRLLTCSSTKPHSIFENGASDHELMKINQSEGVSSHFAENSKGSVMRAMDYQNALVDISRNWVRRPWGKWAAEFKNTTVRKMRLQTFDTAEEAALADDTPTSIK</sequence>
<evidence type="ECO:0000256" key="1">
    <source>
        <dbReference type="ARBA" id="ARBA00004123"/>
    </source>
</evidence>
<protein>
    <submittedName>
        <fullName evidence="7">AP2/ERF domain superfamily</fullName>
    </submittedName>
</protein>
<keyword evidence="2" id="KW-0805">Transcription regulation</keyword>
<dbReference type="InterPro" id="IPR044808">
    <property type="entry name" value="ERF_plant"/>
</dbReference>
<dbReference type="AlphaFoldDB" id="A0ABD1WW36"/>
<evidence type="ECO:0000256" key="4">
    <source>
        <dbReference type="ARBA" id="ARBA00023163"/>
    </source>
</evidence>
<comment type="caution">
    <text evidence="7">The sequence shown here is derived from an EMBL/GenBank/DDBJ whole genome shotgun (WGS) entry which is preliminary data.</text>
</comment>
<evidence type="ECO:0000313" key="7">
    <source>
        <dbReference type="EMBL" id="KAL2553894.1"/>
    </source>
</evidence>
<evidence type="ECO:0000256" key="3">
    <source>
        <dbReference type="ARBA" id="ARBA00023125"/>
    </source>
</evidence>
<comment type="subcellular location">
    <subcellularLocation>
        <location evidence="1">Nucleus</location>
    </subcellularLocation>
</comment>
<gene>
    <name evidence="7" type="ORF">Fot_07513</name>
</gene>
<reference evidence="8" key="1">
    <citation type="submission" date="2024-07" db="EMBL/GenBank/DDBJ databases">
        <title>Two chromosome-level genome assemblies of Korean endemic species Abeliophyllum distichum and Forsythia ovata (Oleaceae).</title>
        <authorList>
            <person name="Jang H."/>
        </authorList>
    </citation>
    <scope>NUCLEOTIDE SEQUENCE [LARGE SCALE GENOMIC DNA]</scope>
</reference>
<name>A0ABD1WW36_9LAMI</name>
<keyword evidence="3" id="KW-0238">DNA-binding</keyword>
<dbReference type="PROSITE" id="PS51032">
    <property type="entry name" value="AP2_ERF"/>
    <property type="match status" value="1"/>
</dbReference>
<dbReference type="SUPFAM" id="SSF54171">
    <property type="entry name" value="DNA-binding domain"/>
    <property type="match status" value="1"/>
</dbReference>
<evidence type="ECO:0000259" key="6">
    <source>
        <dbReference type="PROSITE" id="PS51032"/>
    </source>
</evidence>
<accession>A0ABD1WW36</accession>
<proteinExistence type="predicted"/>
<dbReference type="InterPro" id="IPR016177">
    <property type="entry name" value="DNA-bd_dom_sf"/>
</dbReference>
<keyword evidence="4" id="KW-0804">Transcription</keyword>
<keyword evidence="5" id="KW-0539">Nucleus</keyword>
<dbReference type="Proteomes" id="UP001604277">
    <property type="component" value="Unassembled WGS sequence"/>
</dbReference>
<dbReference type="InterPro" id="IPR001471">
    <property type="entry name" value="AP2/ERF_dom"/>
</dbReference>
<feature type="domain" description="AP2/ERF" evidence="6">
    <location>
        <begin position="50"/>
        <end position="104"/>
    </location>
</feature>